<keyword evidence="2" id="KW-1185">Reference proteome</keyword>
<organism evidence="1 2">
    <name type="scientific">Zizania palustris</name>
    <name type="common">Northern wild rice</name>
    <dbReference type="NCBI Taxonomy" id="103762"/>
    <lineage>
        <taxon>Eukaryota</taxon>
        <taxon>Viridiplantae</taxon>
        <taxon>Streptophyta</taxon>
        <taxon>Embryophyta</taxon>
        <taxon>Tracheophyta</taxon>
        <taxon>Spermatophyta</taxon>
        <taxon>Magnoliopsida</taxon>
        <taxon>Liliopsida</taxon>
        <taxon>Poales</taxon>
        <taxon>Poaceae</taxon>
        <taxon>BOP clade</taxon>
        <taxon>Oryzoideae</taxon>
        <taxon>Oryzeae</taxon>
        <taxon>Zizaniinae</taxon>
        <taxon>Zizania</taxon>
    </lineage>
</organism>
<comment type="caution">
    <text evidence="1">The sequence shown here is derived from an EMBL/GenBank/DDBJ whole genome shotgun (WGS) entry which is preliminary data.</text>
</comment>
<evidence type="ECO:0000313" key="2">
    <source>
        <dbReference type="Proteomes" id="UP000729402"/>
    </source>
</evidence>
<dbReference type="Proteomes" id="UP000729402">
    <property type="component" value="Unassembled WGS sequence"/>
</dbReference>
<proteinExistence type="predicted"/>
<accession>A0A8J5SL33</accession>
<sequence length="103" mass="11887">MPGRTIERESPMAMIVFFVLFPSNSNIDMATMQSIMCHLVSMDFFYLVDYLISYHKWPRFLEGYLQPRLVYKLRVKSSCPDGVCLPRLLGHACSQEAHQAVVL</sequence>
<dbReference type="AlphaFoldDB" id="A0A8J5SL33"/>
<gene>
    <name evidence="1" type="ORF">GUJ93_ZPchr0006g43650</name>
</gene>
<reference evidence="1" key="2">
    <citation type="submission" date="2021-02" db="EMBL/GenBank/DDBJ databases">
        <authorList>
            <person name="Kimball J.A."/>
            <person name="Haas M.W."/>
            <person name="Macchietto M."/>
            <person name="Kono T."/>
            <person name="Duquette J."/>
            <person name="Shao M."/>
        </authorList>
    </citation>
    <scope>NUCLEOTIDE SEQUENCE</scope>
    <source>
        <tissue evidence="1">Fresh leaf tissue</tissue>
    </source>
</reference>
<protein>
    <submittedName>
        <fullName evidence="1">Uncharacterized protein</fullName>
    </submittedName>
</protein>
<dbReference type="EMBL" id="JAAALK010000283">
    <property type="protein sequence ID" value="KAG8075088.1"/>
    <property type="molecule type" value="Genomic_DNA"/>
</dbReference>
<reference evidence="1" key="1">
    <citation type="journal article" date="2021" name="bioRxiv">
        <title>Whole Genome Assembly and Annotation of Northern Wild Rice, Zizania palustris L., Supports a Whole Genome Duplication in the Zizania Genus.</title>
        <authorList>
            <person name="Haas M."/>
            <person name="Kono T."/>
            <person name="Macchietto M."/>
            <person name="Millas R."/>
            <person name="McGilp L."/>
            <person name="Shao M."/>
            <person name="Duquette J."/>
            <person name="Hirsch C.N."/>
            <person name="Kimball J."/>
        </authorList>
    </citation>
    <scope>NUCLEOTIDE SEQUENCE</scope>
    <source>
        <tissue evidence="1">Fresh leaf tissue</tissue>
    </source>
</reference>
<evidence type="ECO:0000313" key="1">
    <source>
        <dbReference type="EMBL" id="KAG8075088.1"/>
    </source>
</evidence>
<name>A0A8J5SL33_ZIZPA</name>